<comment type="subcellular location">
    <subcellularLocation>
        <location evidence="1 12">Mitochondrion inner membrane</location>
        <topology evidence="1 12">Single-pass membrane protein</topology>
    </subcellularLocation>
</comment>
<comment type="similarity">
    <text evidence="2 12">Belongs to the YME2 family.</text>
</comment>
<keyword evidence="6" id="KW-0809">Transit peptide</keyword>
<evidence type="ECO:0000256" key="5">
    <source>
        <dbReference type="ARBA" id="ARBA00022792"/>
    </source>
</evidence>
<comment type="function">
    <text evidence="10 12">Plays a role in maintaining the mitochondrial genome and in controlling the mtDNA escape. Involved in the regulation of mtDNA nucleotide structure and number. May have a dispensable role in early maturation of pre-rRNA.</text>
</comment>
<dbReference type="CDD" id="cd12433">
    <property type="entry name" value="RRM_Yme2p_like"/>
    <property type="match status" value="1"/>
</dbReference>
<keyword evidence="5 12" id="KW-0999">Mitochondrion inner membrane</keyword>
<keyword evidence="16" id="KW-1185">Reference proteome</keyword>
<dbReference type="PANTHER" id="PTHR32198:SF2">
    <property type="entry name" value="MITOCHONDRIAL ESCAPE PROTEIN 2"/>
    <property type="match status" value="1"/>
</dbReference>
<evidence type="ECO:0000313" key="16">
    <source>
        <dbReference type="Proteomes" id="UP001590950"/>
    </source>
</evidence>
<name>A0ABR4A7E5_9LECA</name>
<keyword evidence="12" id="KW-0507">mRNA processing</keyword>
<feature type="compositionally biased region" description="Basic and acidic residues" evidence="13">
    <location>
        <begin position="616"/>
        <end position="628"/>
    </location>
</feature>
<dbReference type="Pfam" id="PF10443">
    <property type="entry name" value="RNA12"/>
    <property type="match status" value="1"/>
</dbReference>
<keyword evidence="4" id="KW-0812">Transmembrane</keyword>
<evidence type="ECO:0000256" key="9">
    <source>
        <dbReference type="ARBA" id="ARBA00023136"/>
    </source>
</evidence>
<keyword evidence="7" id="KW-1133">Transmembrane helix</keyword>
<dbReference type="EMBL" id="JBEFKJ010000016">
    <property type="protein sequence ID" value="KAL2041827.1"/>
    <property type="molecule type" value="Genomic_DNA"/>
</dbReference>
<dbReference type="SUPFAM" id="SSF54928">
    <property type="entry name" value="RNA-binding domain, RBD"/>
    <property type="match status" value="1"/>
</dbReference>
<dbReference type="InterPro" id="IPR039627">
    <property type="entry name" value="Yme2_C"/>
</dbReference>
<dbReference type="InterPro" id="IPR000504">
    <property type="entry name" value="RRM_dom"/>
</dbReference>
<keyword evidence="9" id="KW-0472">Membrane</keyword>
<dbReference type="InterPro" id="IPR034260">
    <property type="entry name" value="Yme2_RRM"/>
</dbReference>
<feature type="domain" description="RRM" evidence="14">
    <location>
        <begin position="197"/>
        <end position="289"/>
    </location>
</feature>
<evidence type="ECO:0000259" key="14">
    <source>
        <dbReference type="PROSITE" id="PS50102"/>
    </source>
</evidence>
<accession>A0ABR4A7E5</accession>
<keyword evidence="11 12" id="KW-0694">RNA-binding</keyword>
<evidence type="ECO:0000313" key="15">
    <source>
        <dbReference type="EMBL" id="KAL2041827.1"/>
    </source>
</evidence>
<evidence type="ECO:0000256" key="12">
    <source>
        <dbReference type="RuleBase" id="RU367108"/>
    </source>
</evidence>
<dbReference type="Gene3D" id="3.30.70.330">
    <property type="match status" value="1"/>
</dbReference>
<evidence type="ECO:0000256" key="4">
    <source>
        <dbReference type="ARBA" id="ARBA00022692"/>
    </source>
</evidence>
<dbReference type="Proteomes" id="UP001590950">
    <property type="component" value="Unassembled WGS sequence"/>
</dbReference>
<reference evidence="15 16" key="1">
    <citation type="submission" date="2024-09" db="EMBL/GenBank/DDBJ databases">
        <title>Rethinking Asexuality: The Enigmatic Case of Functional Sexual Genes in Lepraria (Stereocaulaceae).</title>
        <authorList>
            <person name="Doellman M."/>
            <person name="Sun Y."/>
            <person name="Barcenas-Pena A."/>
            <person name="Lumbsch H.T."/>
            <person name="Grewe F."/>
        </authorList>
    </citation>
    <scope>NUCLEOTIDE SEQUENCE [LARGE SCALE GENOMIC DNA]</scope>
    <source>
        <strain evidence="15 16">Mercado 3170</strain>
    </source>
</reference>
<gene>
    <name evidence="15" type="ORF">N7G274_005611</name>
</gene>
<dbReference type="Pfam" id="PF00076">
    <property type="entry name" value="RRM_1"/>
    <property type="match status" value="1"/>
</dbReference>
<evidence type="ECO:0000256" key="7">
    <source>
        <dbReference type="ARBA" id="ARBA00022989"/>
    </source>
</evidence>
<dbReference type="InterPro" id="IPR018850">
    <property type="entry name" value="Mt_escape_2_C"/>
</dbReference>
<dbReference type="InterPro" id="IPR012677">
    <property type="entry name" value="Nucleotide-bd_a/b_plait_sf"/>
</dbReference>
<evidence type="ECO:0000256" key="3">
    <source>
        <dbReference type="ARBA" id="ARBA00020222"/>
    </source>
</evidence>
<sequence length="842" mass="94303">MLGLARLLNGPLGHSHSLPSNRALWAVSRQRLIGSKPRATPLDGKRYKTIEAGDNKTGHIEAGPNEGIFFLSNVFPLKLNFAMRLPFIDPEKLVPQMMKQLKNPEYAAADPQNIAERVLPSNLPIHVTEILPRVAEGGAFVKFSHEPQNSLMDLEKAIKKYLKENPIKPWFNPFQRVRTNLVQGRPWVEDLYRVPSSRLKVEFVPTAPGQSAEELSQETLYSLFRRYGKLIDIKPQPTDSKELPKCAYLQFNKARHAIMAKNCMHGFVLPASEGGGETGTMLKLVYQQTKKVHWIWDWLSSHPRIVIPLLLAFFGTVTVAIFDPIRTFFIKAHVTHTFHITDNGVYKWLRSQVSRATDVLKISRKKAEDAGLSAIWDDRKDDIEQIQTWLMESADTFIVIQGPRGSGKKELVLDQALKGRKNTLVIDCKPIREAKGDSSTINAAAVQVGYRPVFSWMNSISSLVDLAAQGTIGTKTGFSETLDAQLAKIWQNTTNALKQIALDGRKKEDKDRDLGDDEYLEAHPEKRPVVVVDNFLHKSQENAVVYDKIAEWAAGLTSTNIAHVIFLTNDVSFSKSLSKALPDRVFRQIALGDCSPEVAKRFVINHLDADADEGGGPEKKPKPSETREDLAELDECISTLGGRLTDLEFLARRIKTGETPKKAVREITEQSASEILKMYILDSAPRKWSAEQAWLLVKLLAESESLRYNEILLNDIIKPGGEATLQALEQAEMITIISSNGRPTSIKPGKPVYSAAFKQLTEDHVLKARLDLAILSELIKIETQSIDKVEAELNLLGNLPGAPKQTKGRVSWLLGKLWASQDKVERYERESAGLKKVLQQEY</sequence>
<organism evidence="15 16">
    <name type="scientific">Stereocaulon virgatum</name>
    <dbReference type="NCBI Taxonomy" id="373712"/>
    <lineage>
        <taxon>Eukaryota</taxon>
        <taxon>Fungi</taxon>
        <taxon>Dikarya</taxon>
        <taxon>Ascomycota</taxon>
        <taxon>Pezizomycotina</taxon>
        <taxon>Lecanoromycetes</taxon>
        <taxon>OSLEUM clade</taxon>
        <taxon>Lecanoromycetidae</taxon>
        <taxon>Lecanorales</taxon>
        <taxon>Lecanorineae</taxon>
        <taxon>Stereocaulaceae</taxon>
        <taxon>Stereocaulon</taxon>
    </lineage>
</organism>
<evidence type="ECO:0000256" key="8">
    <source>
        <dbReference type="ARBA" id="ARBA00023128"/>
    </source>
</evidence>
<evidence type="ECO:0000256" key="13">
    <source>
        <dbReference type="SAM" id="MobiDB-lite"/>
    </source>
</evidence>
<evidence type="ECO:0000256" key="1">
    <source>
        <dbReference type="ARBA" id="ARBA00004434"/>
    </source>
</evidence>
<dbReference type="InterPro" id="IPR027417">
    <property type="entry name" value="P-loop_NTPase"/>
</dbReference>
<dbReference type="PANTHER" id="PTHR32198">
    <property type="entry name" value="MITOCHONDRIAL ESCAPE PROTEIN 2"/>
    <property type="match status" value="1"/>
</dbReference>
<keyword evidence="8 12" id="KW-0496">Mitochondrion</keyword>
<evidence type="ECO:0000256" key="6">
    <source>
        <dbReference type="ARBA" id="ARBA00022946"/>
    </source>
</evidence>
<dbReference type="SUPFAM" id="SSF52540">
    <property type="entry name" value="P-loop containing nucleoside triphosphate hydrolases"/>
    <property type="match status" value="1"/>
</dbReference>
<feature type="region of interest" description="Disordered" evidence="13">
    <location>
        <begin position="609"/>
        <end position="628"/>
    </location>
</feature>
<dbReference type="InterPro" id="IPR035979">
    <property type="entry name" value="RBD_domain_sf"/>
</dbReference>
<evidence type="ECO:0000256" key="2">
    <source>
        <dbReference type="ARBA" id="ARBA00010320"/>
    </source>
</evidence>
<dbReference type="PROSITE" id="PS50102">
    <property type="entry name" value="RRM"/>
    <property type="match status" value="1"/>
</dbReference>
<comment type="caution">
    <text evidence="15">The sequence shown here is derived from an EMBL/GenBank/DDBJ whole genome shotgun (WGS) entry which is preliminary data.</text>
</comment>
<proteinExistence type="inferred from homology"/>
<evidence type="ECO:0000256" key="11">
    <source>
        <dbReference type="PROSITE-ProRule" id="PRU00176"/>
    </source>
</evidence>
<evidence type="ECO:0000256" key="10">
    <source>
        <dbReference type="ARBA" id="ARBA00025276"/>
    </source>
</evidence>
<protein>
    <recommendedName>
        <fullName evidence="3 12">Mitochondrial escape protein 2</fullName>
    </recommendedName>
</protein>